<accession>A0A4Y2IQR3</accession>
<organism evidence="2 3">
    <name type="scientific">Araneus ventricosus</name>
    <name type="common">Orbweaver spider</name>
    <name type="synonym">Epeira ventricosa</name>
    <dbReference type="NCBI Taxonomy" id="182803"/>
    <lineage>
        <taxon>Eukaryota</taxon>
        <taxon>Metazoa</taxon>
        <taxon>Ecdysozoa</taxon>
        <taxon>Arthropoda</taxon>
        <taxon>Chelicerata</taxon>
        <taxon>Arachnida</taxon>
        <taxon>Araneae</taxon>
        <taxon>Araneomorphae</taxon>
        <taxon>Entelegynae</taxon>
        <taxon>Araneoidea</taxon>
        <taxon>Araneidae</taxon>
        <taxon>Araneus</taxon>
    </lineage>
</organism>
<dbReference type="Proteomes" id="UP000499080">
    <property type="component" value="Unassembled WGS sequence"/>
</dbReference>
<comment type="caution">
    <text evidence="2">The sequence shown here is derived from an EMBL/GenBank/DDBJ whole genome shotgun (WGS) entry which is preliminary data.</text>
</comment>
<keyword evidence="3" id="KW-1185">Reference proteome</keyword>
<feature type="non-terminal residue" evidence="2">
    <location>
        <position position="325"/>
    </location>
</feature>
<name>A0A4Y2IQR3_ARAVE</name>
<dbReference type="AlphaFoldDB" id="A0A4Y2IQR3"/>
<feature type="compositionally biased region" description="Basic residues" evidence="1">
    <location>
        <begin position="21"/>
        <end position="35"/>
    </location>
</feature>
<protein>
    <submittedName>
        <fullName evidence="2">Uncharacterized protein</fullName>
    </submittedName>
</protein>
<evidence type="ECO:0000313" key="2">
    <source>
        <dbReference type="EMBL" id="GBM80000.1"/>
    </source>
</evidence>
<feature type="compositionally biased region" description="Polar residues" evidence="1">
    <location>
        <begin position="38"/>
        <end position="51"/>
    </location>
</feature>
<evidence type="ECO:0000256" key="1">
    <source>
        <dbReference type="SAM" id="MobiDB-lite"/>
    </source>
</evidence>
<sequence>MCVKSICSFKRIQSQAVARGRQAKKGQPHQQKFRKGQVSGQAQSDKPTGSGPQLGRVAIDPRFWKTVPTFYAPNTPENGHATKNIYQGEVPSTSETLLGSVAPLSCQQELRTILADFVLPEELTNRLTSLMTKVDAIISQNVRFQTDLASQVRSLQESVSTLQARMVAPPVVPPLTFAEKVIGLQPVFTPLPQQPIPVIGEAGPSRVVAPPWTVVKAKRKAPAPQVQTQPKKVAVSLPPPPNPPKRDVRLPPRPALPTVVVKPVGEEAQTSTSLKSLLEASIHPLALGVRVITCQPATGQGVIIRTETPVVSTTQNIAQKGHITH</sequence>
<evidence type="ECO:0000313" key="3">
    <source>
        <dbReference type="Proteomes" id="UP000499080"/>
    </source>
</evidence>
<gene>
    <name evidence="2" type="ORF">AVEN_136540_1</name>
</gene>
<feature type="region of interest" description="Disordered" evidence="1">
    <location>
        <begin position="17"/>
        <end position="56"/>
    </location>
</feature>
<proteinExistence type="predicted"/>
<feature type="region of interest" description="Disordered" evidence="1">
    <location>
        <begin position="220"/>
        <end position="253"/>
    </location>
</feature>
<dbReference type="OrthoDB" id="10022108at2759"/>
<reference evidence="2 3" key="1">
    <citation type="journal article" date="2019" name="Sci. Rep.">
        <title>Orb-weaving spider Araneus ventricosus genome elucidates the spidroin gene catalogue.</title>
        <authorList>
            <person name="Kono N."/>
            <person name="Nakamura H."/>
            <person name="Ohtoshi R."/>
            <person name="Moran D.A.P."/>
            <person name="Shinohara A."/>
            <person name="Yoshida Y."/>
            <person name="Fujiwara M."/>
            <person name="Mori M."/>
            <person name="Tomita M."/>
            <person name="Arakawa K."/>
        </authorList>
    </citation>
    <scope>NUCLEOTIDE SEQUENCE [LARGE SCALE GENOMIC DNA]</scope>
</reference>
<dbReference type="EMBL" id="BGPR01107553">
    <property type="protein sequence ID" value="GBM80000.1"/>
    <property type="molecule type" value="Genomic_DNA"/>
</dbReference>